<evidence type="ECO:0000313" key="2">
    <source>
        <dbReference type="Proteomes" id="UP000324800"/>
    </source>
</evidence>
<dbReference type="Proteomes" id="UP000324800">
    <property type="component" value="Unassembled WGS sequence"/>
</dbReference>
<dbReference type="AlphaFoldDB" id="A0A5J4U7U1"/>
<comment type="caution">
    <text evidence="1">The sequence shown here is derived from an EMBL/GenBank/DDBJ whole genome shotgun (WGS) entry which is preliminary data.</text>
</comment>
<reference evidence="1 2" key="1">
    <citation type="submission" date="2019-03" db="EMBL/GenBank/DDBJ databases">
        <title>Single cell metagenomics reveals metabolic interactions within the superorganism composed of flagellate Streblomastix strix and complex community of Bacteroidetes bacteria on its surface.</title>
        <authorList>
            <person name="Treitli S.C."/>
            <person name="Kolisko M."/>
            <person name="Husnik F."/>
            <person name="Keeling P."/>
            <person name="Hampl V."/>
        </authorList>
    </citation>
    <scope>NUCLEOTIDE SEQUENCE [LARGE SCALE GENOMIC DNA]</scope>
    <source>
        <strain evidence="1">ST1C</strain>
    </source>
</reference>
<proteinExistence type="predicted"/>
<organism evidence="1 2">
    <name type="scientific">Streblomastix strix</name>
    <dbReference type="NCBI Taxonomy" id="222440"/>
    <lineage>
        <taxon>Eukaryota</taxon>
        <taxon>Metamonada</taxon>
        <taxon>Preaxostyla</taxon>
        <taxon>Oxymonadida</taxon>
        <taxon>Streblomastigidae</taxon>
        <taxon>Streblomastix</taxon>
    </lineage>
</organism>
<feature type="non-terminal residue" evidence="1">
    <location>
        <position position="26"/>
    </location>
</feature>
<name>A0A5J4U7U1_9EUKA</name>
<gene>
    <name evidence="1" type="ORF">EZS28_038451</name>
</gene>
<sequence>MGKRKRLLVEQGFQVIRKIGKGGFSR</sequence>
<accession>A0A5J4U7U1</accession>
<dbReference type="EMBL" id="SNRW01019822">
    <property type="protein sequence ID" value="KAA6366022.1"/>
    <property type="molecule type" value="Genomic_DNA"/>
</dbReference>
<evidence type="ECO:0000313" key="1">
    <source>
        <dbReference type="EMBL" id="KAA6366022.1"/>
    </source>
</evidence>
<protein>
    <submittedName>
        <fullName evidence="1">Uncharacterized protein</fullName>
    </submittedName>
</protein>